<comment type="caution">
    <text evidence="2">The sequence shown here is derived from an EMBL/GenBank/DDBJ whole genome shotgun (WGS) entry which is preliminary data.</text>
</comment>
<dbReference type="Gene3D" id="3.90.550.10">
    <property type="entry name" value="Spore Coat Polysaccharide Biosynthesis Protein SpsA, Chain A"/>
    <property type="match status" value="1"/>
</dbReference>
<evidence type="ECO:0000259" key="1">
    <source>
        <dbReference type="Pfam" id="PF00483"/>
    </source>
</evidence>
<dbReference type="InterPro" id="IPR005835">
    <property type="entry name" value="NTP_transferase_dom"/>
</dbReference>
<sequence length="305" mass="35193">MKKPILIVMAAGMGSRYGGLKQIDAIDQDGYTIIDYSLFDAKRAGFETVIFVIRKENEQVFKEAIGYRIEKIMNVYYVYQDLADIPISYCVPENRVKPWGTAHAVYCCRHFIEGPFAVINADDYYGVESFGMIYDYLSQYCQYSTKEIAMVGYCIEKTLSENGSVARGICEVNEYGFVNHITERTQIRSDGNEILYHEDGSWHSLKNGTIVSMNLWGFHQDIIREIVERMSCFLKQNLNSNPLQCEYFLPEVVNDLLEDKIVKLKVLKTPCQWYGMTYQADKAIVKNAISKMKIDGVYPRHLWEL</sequence>
<protein>
    <submittedName>
        <fullName evidence="2">Sugar phosphate nucleotidyltransferase</fullName>
    </submittedName>
</protein>
<gene>
    <name evidence="2" type="ORF">QUV98_06255</name>
</gene>
<reference evidence="3" key="1">
    <citation type="submission" date="2023-06" db="EMBL/GenBank/DDBJ databases">
        <title>Identification and characterization of horizontal gene transfer across gut microbiota members of farm animals based on homology search.</title>
        <authorList>
            <person name="Zeman M."/>
            <person name="Kubasova T."/>
            <person name="Jahodarova E."/>
            <person name="Nykrynova M."/>
            <person name="Rychlik I."/>
        </authorList>
    </citation>
    <scope>NUCLEOTIDE SEQUENCE [LARGE SCALE GENOMIC DNA]</scope>
    <source>
        <strain evidence="3">ET341</strain>
    </source>
</reference>
<dbReference type="Proteomes" id="UP001529275">
    <property type="component" value="Unassembled WGS sequence"/>
</dbReference>
<name>A0ABT7UKA3_9FIRM</name>
<proteinExistence type="predicted"/>
<dbReference type="InterPro" id="IPR029044">
    <property type="entry name" value="Nucleotide-diphossugar_trans"/>
</dbReference>
<dbReference type="SUPFAM" id="SSF53448">
    <property type="entry name" value="Nucleotide-diphospho-sugar transferases"/>
    <property type="match status" value="1"/>
</dbReference>
<evidence type="ECO:0000313" key="2">
    <source>
        <dbReference type="EMBL" id="MDM8195912.1"/>
    </source>
</evidence>
<dbReference type="EMBL" id="JAUDCK010000018">
    <property type="protein sequence ID" value="MDM8195912.1"/>
    <property type="molecule type" value="Genomic_DNA"/>
</dbReference>
<accession>A0ABT7UKA3</accession>
<dbReference type="RefSeq" id="WP_289527678.1">
    <property type="nucleotide sequence ID" value="NZ_JAUDCK010000018.1"/>
</dbReference>
<feature type="domain" description="Nucleotidyl transferase" evidence="1">
    <location>
        <begin position="7"/>
        <end position="185"/>
    </location>
</feature>
<evidence type="ECO:0000313" key="3">
    <source>
        <dbReference type="Proteomes" id="UP001529275"/>
    </source>
</evidence>
<dbReference type="Pfam" id="PF00483">
    <property type="entry name" value="NTP_transferase"/>
    <property type="match status" value="1"/>
</dbReference>
<organism evidence="2 3">
    <name type="scientific">Massilimicrobiota timonensis</name>
    <dbReference type="NCBI Taxonomy" id="1776392"/>
    <lineage>
        <taxon>Bacteria</taxon>
        <taxon>Bacillati</taxon>
        <taxon>Bacillota</taxon>
        <taxon>Erysipelotrichia</taxon>
        <taxon>Erysipelotrichales</taxon>
        <taxon>Erysipelotrichaceae</taxon>
        <taxon>Massilimicrobiota</taxon>
    </lineage>
</organism>
<keyword evidence="3" id="KW-1185">Reference proteome</keyword>